<evidence type="ECO:0000313" key="2">
    <source>
        <dbReference type="EMBL" id="ANY72812.1"/>
    </source>
</evidence>
<keyword evidence="1" id="KW-0472">Membrane</keyword>
<dbReference type="KEGG" id="pib:BBD41_09555"/>
<dbReference type="RefSeq" id="WP_099477433.1">
    <property type="nucleotide sequence ID" value="NZ_CP016809.1"/>
</dbReference>
<sequence>MNETRPQWYEKAKQGPFEDKRFTANHKQAVMMKIEESKSSSSRFKDRGGNRKRVYWGYTAAALLVLVAAGWLWNSEVFNTNPTYQAQSILTEDPPAGVTNEVWNTARSAMSDMVGKEMKFERSEKLDNNQMLLKFRGEGDDFADLWIDTASNEVVRAISTANLPKASAASMDDKAKNELKKLGYKGQFDYSVERHVMYNLDNNTQDTVLISLKSEDAKVDFSNGEMESVWLSNSMDDVPLEVEQAASAALQKLRGTEEIPPLTKSFQTNYIRLGHHVLELHYGEDAIVYYELNQQEITQVSDWSLNGTAKSSIQVKEQNTVKDAVAPLIYNIFGVDITSYQETVDKKNPGSYLFEKEGEPSIEVAYNANKYVYSIIKHIYED</sequence>
<accession>A0A1B2DYR4</accession>
<reference evidence="2" key="1">
    <citation type="submission" date="2016-08" db="EMBL/GenBank/DDBJ databases">
        <title>Complete Genome Seqeunce of Paenibacillus sp. nov. IHBB 9852 from high altitute lake of Indian trans-Himalayas.</title>
        <authorList>
            <person name="Kiran S."/>
            <person name="Swarnkar M.K."/>
            <person name="Rana A."/>
            <person name="Tewari R."/>
            <person name="Gulati A."/>
        </authorList>
    </citation>
    <scope>NUCLEOTIDE SEQUENCE [LARGE SCALE GENOMIC DNA]</scope>
    <source>
        <strain evidence="2">IHBB 9852</strain>
    </source>
</reference>
<name>A0A1B2DYR4_9BACL</name>
<gene>
    <name evidence="2" type="ORF">BBD41_09555</name>
</gene>
<dbReference type="EMBL" id="CP016809">
    <property type="protein sequence ID" value="ANY72812.1"/>
    <property type="molecule type" value="Genomic_DNA"/>
</dbReference>
<dbReference type="GeneID" id="48308487"/>
<keyword evidence="1" id="KW-0812">Transmembrane</keyword>
<proteinExistence type="predicted"/>
<keyword evidence="1" id="KW-1133">Transmembrane helix</keyword>
<feature type="transmembrane region" description="Helical" evidence="1">
    <location>
        <begin position="54"/>
        <end position="73"/>
    </location>
</feature>
<organism evidence="2">
    <name type="scientific">Paenibacillus ihbetae</name>
    <dbReference type="NCBI Taxonomy" id="1870820"/>
    <lineage>
        <taxon>Bacteria</taxon>
        <taxon>Bacillati</taxon>
        <taxon>Bacillota</taxon>
        <taxon>Bacilli</taxon>
        <taxon>Bacillales</taxon>
        <taxon>Paenibacillaceae</taxon>
        <taxon>Paenibacillus</taxon>
    </lineage>
</organism>
<evidence type="ECO:0000256" key="1">
    <source>
        <dbReference type="SAM" id="Phobius"/>
    </source>
</evidence>
<dbReference type="AlphaFoldDB" id="A0A1B2DYR4"/>
<protein>
    <submittedName>
        <fullName evidence="2">Uncharacterized protein</fullName>
    </submittedName>
</protein>